<evidence type="ECO:0000256" key="3">
    <source>
        <dbReference type="ARBA" id="ARBA00004370"/>
    </source>
</evidence>
<name>A0A6P8B710_PYRGI</name>
<evidence type="ECO:0000256" key="2">
    <source>
        <dbReference type="ARBA" id="ARBA00004240"/>
    </source>
</evidence>
<dbReference type="RefSeq" id="XP_030982938.1">
    <property type="nucleotide sequence ID" value="XM_031125912.1"/>
</dbReference>
<dbReference type="GO" id="GO:0005739">
    <property type="term" value="C:mitochondrion"/>
    <property type="evidence" value="ECO:0007669"/>
    <property type="project" value="UniProtKB-SubCell"/>
</dbReference>
<dbReference type="GeneID" id="41960821"/>
<dbReference type="KEGG" id="pgri:PgNI_05882"/>
<keyword evidence="5" id="KW-0496">Mitochondrion</keyword>
<evidence type="ECO:0000313" key="8">
    <source>
        <dbReference type="Proteomes" id="UP000515153"/>
    </source>
</evidence>
<protein>
    <submittedName>
        <fullName evidence="9">Uncharacterized protein</fullName>
    </submittedName>
</protein>
<reference evidence="9" key="3">
    <citation type="submission" date="2025-08" db="UniProtKB">
        <authorList>
            <consortium name="RefSeq"/>
        </authorList>
    </citation>
    <scope>IDENTIFICATION</scope>
    <source>
        <strain evidence="9">NI907</strain>
    </source>
</reference>
<feature type="region of interest" description="Disordered" evidence="7">
    <location>
        <begin position="1067"/>
        <end position="1088"/>
    </location>
</feature>
<accession>A0A6P8B710</accession>
<reference evidence="8 9" key="1">
    <citation type="journal article" date="2019" name="Mol. Biol. Evol.">
        <title>Blast fungal genomes show frequent chromosomal changes, gene gains and losses, and effector gene turnover.</title>
        <authorList>
            <person name="Gomez Luciano L.B."/>
            <person name="Jason Tsai I."/>
            <person name="Chuma I."/>
            <person name="Tosa Y."/>
            <person name="Chen Y.H."/>
            <person name="Li J.Y."/>
            <person name="Li M.Y."/>
            <person name="Jade Lu M.Y."/>
            <person name="Nakayashiki H."/>
            <person name="Li W.H."/>
        </authorList>
    </citation>
    <scope>NUCLEOTIDE SEQUENCE [LARGE SCALE GENOMIC DNA]</scope>
    <source>
        <strain evidence="8 9">NI907</strain>
    </source>
</reference>
<proteinExistence type="predicted"/>
<reference evidence="9" key="2">
    <citation type="submission" date="2019-10" db="EMBL/GenBank/DDBJ databases">
        <authorList>
            <consortium name="NCBI Genome Project"/>
        </authorList>
    </citation>
    <scope>NUCLEOTIDE SEQUENCE</scope>
    <source>
        <strain evidence="9">NI907</strain>
    </source>
</reference>
<evidence type="ECO:0000256" key="6">
    <source>
        <dbReference type="ARBA" id="ARBA00023136"/>
    </source>
</evidence>
<dbReference type="PANTHER" id="PTHR48182">
    <property type="entry name" value="PROTEIN SERAC1"/>
    <property type="match status" value="1"/>
</dbReference>
<evidence type="ECO:0000256" key="4">
    <source>
        <dbReference type="ARBA" id="ARBA00022824"/>
    </source>
</evidence>
<comment type="subcellular location">
    <subcellularLocation>
        <location evidence="2">Endoplasmic reticulum</location>
    </subcellularLocation>
    <subcellularLocation>
        <location evidence="3">Membrane</location>
    </subcellularLocation>
    <subcellularLocation>
        <location evidence="1">Mitochondrion</location>
    </subcellularLocation>
</comment>
<gene>
    <name evidence="9" type="ORF">PgNI_05882</name>
</gene>
<evidence type="ECO:0000256" key="7">
    <source>
        <dbReference type="SAM" id="MobiDB-lite"/>
    </source>
</evidence>
<keyword evidence="8" id="KW-1185">Reference proteome</keyword>
<sequence>MEQPDSDLSTADEAQPQRQRRQRNLEASRTRIQVRRGTHRPLPNSGTFPPDTDDEGEIFFNPAQTESQGQYRAYCIAKARCRLCQIAVQDGDLLVAYLGYGITSPWFTFVNNGDCHDDDRKITLHMTLADHPFGHPYINKILQPLPAICFHLDCHQARGPWNHEQGPFLAATRYVFRPSLSEERRRLEYYRSKLVKGLQSSLGGHGQHRQFLELPLEICLNIASFLDRHFAMVASTFAWKQTSDTTVNLALPLYASYFKMDGRHYIRELRNKSDEVAGGKANERLVVPPIRGDPNDSNHGDILIAVDHLGVRQIFFVPPGQRSNWQKKHPEVPGAWWMHIARPTRDTYWSSRTDGLKVRKLKPPRDIERDRMPVVYWKDPVIQIPSMINLPSRQTWPSENSPPSIIHMRHYDLNLPNTLGLCVAVRRVNDRLNCILEGIVSHRERPGNSSLDDLDVAFMDNLSISNPYYWIYMPMNRGERVSEMWVRYKLVPMDPSIDAETWGWEEIFRGVVLFTNHGRSRVFGTFGDEENIRWRRIAYMHPNLPCRIYFEQRSLKRQNRKFKYPDDFPMFGRDQLLFAIGGDNIDGMAPVMVAEDDSNPPPMPSRPSISPSRDNSLLDSFVWQWLYTSCSLENIVELQLCIDRRTATSPAPVVMGMVVCYADGGRACVGQFRPDWVQLPTLHVSSRDTLHFYQKRVVGESLGRLSCITNVPPSEVGVGEGEELITLSQHGTLEWWFRKDRNFLVHDLHGLNGDARKTWTDPDSGNFWLEDFLPERVKTARIMTFGYDSKLAFSKSKAGVETFSGELLNKLRLLRIRNKALIMAYMEHVNYGDILDSTIGIVFMGTPHRGSDLASWGLILTSLVNTATLGTGINKELLKTLKADSDMLAGISRQFVHRATCLKIRTFTEQQVERPLTTLVVPESSAIIGLPNEIVLPLNANHRSMCRFGSSDSDNYKIVEETIMEILSSYHYASPSLFSQPGTLLGNTEGQLSSVTPMSSLQTTAKLVTRSFAGKSIGVASPVESHTHAPVALSTNSFASPQQTPAGIPRSLEASYSSVLANTESAEESQVQYHGVKRKSTSTDLSTPKPNDVVIRIQRLKKKLTPETYGEEEFFHDFCLPGDMLVENIGKEIINEIPDLKKIKKFTAHCGRRVPIEHTWYDKFTSRVEVTCGRSCANPKKGFKINIDQPIAAFFSRAFPRPLQAVRKAGLPNTAPAVDRSRVTDIKQSKVVVGLGDSEPTVLSDTIALGRDINQPDLAISFMRTARLPWCDETYHLPPATGFFPLFDVQMFEDRMPSSMAAQGGIFMPMYQMEAMWINFIRAGPNTSTKFAVRPFVGGINTISGQPLHCATMDTILPKKRILAKNQDYLVSPSQKRLDGTSVEPGVVRQFVATEMVLASRKNYSTAEDDANKGGDGDEQIPAGASVEWQVKGHDEFGGLQLQVIPAHDVRSMHAGSVENDLYLRGKVSRRYDVLKTPREQGLVAGDAIHIKDMKKLLPPRKKTLSDLVHELPSNEPQVTQEHQDGPVGGVRPILEIEADVPEAIAFDIKDHGDDGNVLRLQFDMNENFQRVGAVIVSKMNYKNRAGLLLCVWRRENTKPGILRVQTWSDVRRGTPRTEPDTAQTSTNKVMDMITMPIGSMPESDYICEVTTASLYAWNAAVMPQPKFCIIMNSESTIGHLRSEVQSFLGVCVAGTAFTVTGASGVSEILNDEMTLKMAEPEVHEYVIRCRGPNFFGNIIFLAGPGIDSVKAFTIARDYPRGTASSFRDVLSHPTGALVPPSRRSYPHSVQKARHSINECLGPMGLRFAPVSSHWDSSQPSLEKTIVVQHEDSVYRVAVPREYMGKQLSSVKVRLLALTGIQLRNQLLWWKDEPLADTYPVRALIGETINLEIQPPTTPEALGIGAGGKIEQHIEPDYENPRVWDVGSSKILNVQLLDSHTFKMVTGQDPPPTPLSPEKYAELGLVFEKAWRDELKGPGVSGMAEDGTWGGVSSLQGPLEVAARNAGLQIPATGEYDNGEGSSAGPGLSALHGGFFETTANFPVLLEDVDDTVAQFKSAMEANLEDNWSD</sequence>
<dbReference type="PANTHER" id="PTHR48182:SF2">
    <property type="entry name" value="PROTEIN SERAC1"/>
    <property type="match status" value="1"/>
</dbReference>
<dbReference type="InterPro" id="IPR052374">
    <property type="entry name" value="SERAC1"/>
</dbReference>
<evidence type="ECO:0000256" key="1">
    <source>
        <dbReference type="ARBA" id="ARBA00004173"/>
    </source>
</evidence>
<evidence type="ECO:0000256" key="5">
    <source>
        <dbReference type="ARBA" id="ARBA00023128"/>
    </source>
</evidence>
<feature type="region of interest" description="Disordered" evidence="7">
    <location>
        <begin position="1"/>
        <end position="53"/>
    </location>
</feature>
<keyword evidence="4" id="KW-0256">Endoplasmic reticulum</keyword>
<dbReference type="GO" id="GO:0005783">
    <property type="term" value="C:endoplasmic reticulum"/>
    <property type="evidence" value="ECO:0007669"/>
    <property type="project" value="UniProtKB-SubCell"/>
</dbReference>
<keyword evidence="6" id="KW-0472">Membrane</keyword>
<dbReference type="GO" id="GO:0016020">
    <property type="term" value="C:membrane"/>
    <property type="evidence" value="ECO:0007669"/>
    <property type="project" value="UniProtKB-SubCell"/>
</dbReference>
<organism evidence="8 9">
    <name type="scientific">Pyricularia grisea</name>
    <name type="common">Crabgrass-specific blast fungus</name>
    <name type="synonym">Magnaporthe grisea</name>
    <dbReference type="NCBI Taxonomy" id="148305"/>
    <lineage>
        <taxon>Eukaryota</taxon>
        <taxon>Fungi</taxon>
        <taxon>Dikarya</taxon>
        <taxon>Ascomycota</taxon>
        <taxon>Pezizomycotina</taxon>
        <taxon>Sordariomycetes</taxon>
        <taxon>Sordariomycetidae</taxon>
        <taxon>Magnaporthales</taxon>
        <taxon>Pyriculariaceae</taxon>
        <taxon>Pyricularia</taxon>
    </lineage>
</organism>
<dbReference type="Proteomes" id="UP000515153">
    <property type="component" value="Chromosome I"/>
</dbReference>
<evidence type="ECO:0000313" key="9">
    <source>
        <dbReference type="RefSeq" id="XP_030982938.1"/>
    </source>
</evidence>